<evidence type="ECO:0000313" key="3">
    <source>
        <dbReference type="EMBL" id="WOT01721.1"/>
    </source>
</evidence>
<dbReference type="SUPFAM" id="SSF82866">
    <property type="entry name" value="Multidrug efflux transporter AcrB transmembrane domain"/>
    <property type="match status" value="1"/>
</dbReference>
<feature type="compositionally biased region" description="Acidic residues" evidence="1">
    <location>
        <begin position="217"/>
        <end position="239"/>
    </location>
</feature>
<proteinExistence type="predicted"/>
<dbReference type="KEGG" id="cpyr:CYJ47_10685"/>
<feature type="transmembrane region" description="Helical" evidence="2">
    <location>
        <begin position="292"/>
        <end position="315"/>
    </location>
</feature>
<feature type="compositionally biased region" description="Basic and acidic residues" evidence="1">
    <location>
        <begin position="47"/>
        <end position="62"/>
    </location>
</feature>
<keyword evidence="2" id="KW-1133">Transmembrane helix</keyword>
<feature type="compositionally biased region" description="Acidic residues" evidence="1">
    <location>
        <begin position="247"/>
        <end position="258"/>
    </location>
</feature>
<dbReference type="AlphaFoldDB" id="A0AAF0YS33"/>
<accession>A0AAF0YS33</accession>
<reference evidence="3" key="2">
    <citation type="submission" date="2023-10" db="EMBL/GenBank/DDBJ databases">
        <authorList>
            <person name="Choi B."/>
        </authorList>
    </citation>
    <scope>NUCLEOTIDE SEQUENCE</scope>
    <source>
        <strain evidence="3">UMB0763</strain>
    </source>
</reference>
<sequence length="344" mass="36079">MSEEQLTVAELLARSGKSQNGSRRRRRRSLDEGGISVAELTGSIPKVTEKPEDARHTTHPIDADDSEQTAPQAEPATTGPEVAAVTHTDDAETGDGGSRVYATEAKRAEPGPVVSSDVPDEETRADDGAEEEAGEFLAADSAAADADDTMVLRVFTDGESAPLTTGSFPVVDQHTEAPKATKSTAAPVHTAEPSPDNTSVLPKVVVDEETTPARLEQDDDDDDFFPDDSEDAEDYADADFAERESNDDADVADGDESDEKPSIAGIVVTALVAFIVGVLVFYAFMSLWASSLMPLIVIVLALVVTVAIGVAVHSLKTGKDTLTTVLATITGLVLTFGPALVTGL</sequence>
<dbReference type="RefSeq" id="WP_016459045.1">
    <property type="nucleotide sequence ID" value="NZ_CP136958.1"/>
</dbReference>
<feature type="region of interest" description="Disordered" evidence="1">
    <location>
        <begin position="12"/>
        <end position="142"/>
    </location>
</feature>
<evidence type="ECO:0000313" key="4">
    <source>
        <dbReference type="Proteomes" id="UP000234560"/>
    </source>
</evidence>
<organism evidence="3 4">
    <name type="scientific">Corynebacterium pyruviciproducens</name>
    <dbReference type="NCBI Taxonomy" id="598660"/>
    <lineage>
        <taxon>Bacteria</taxon>
        <taxon>Bacillati</taxon>
        <taxon>Actinomycetota</taxon>
        <taxon>Actinomycetes</taxon>
        <taxon>Mycobacteriales</taxon>
        <taxon>Corynebacteriaceae</taxon>
        <taxon>Corynebacterium</taxon>
    </lineage>
</organism>
<keyword evidence="2" id="KW-0472">Membrane</keyword>
<dbReference type="Proteomes" id="UP000234560">
    <property type="component" value="Chromosome"/>
</dbReference>
<protein>
    <submittedName>
        <fullName evidence="3">Efflux RND transporter permease subunit</fullName>
    </submittedName>
</protein>
<feature type="region of interest" description="Disordered" evidence="1">
    <location>
        <begin position="160"/>
        <end position="259"/>
    </location>
</feature>
<feature type="transmembrane region" description="Helical" evidence="2">
    <location>
        <begin position="263"/>
        <end position="285"/>
    </location>
</feature>
<reference evidence="3" key="1">
    <citation type="submission" date="2017-12" db="EMBL/GenBank/DDBJ databases">
        <authorList>
            <person name="Thomas-White K."/>
            <person name="Wolfe A.J."/>
        </authorList>
    </citation>
    <scope>NUCLEOTIDE SEQUENCE</scope>
    <source>
        <strain evidence="3">UMB0763</strain>
    </source>
</reference>
<name>A0AAF0YS33_9CORY</name>
<evidence type="ECO:0000256" key="2">
    <source>
        <dbReference type="SAM" id="Phobius"/>
    </source>
</evidence>
<dbReference type="EMBL" id="CP136958">
    <property type="protein sequence ID" value="WOT01721.1"/>
    <property type="molecule type" value="Genomic_DNA"/>
</dbReference>
<evidence type="ECO:0000256" key="1">
    <source>
        <dbReference type="SAM" id="MobiDB-lite"/>
    </source>
</evidence>
<feature type="transmembrane region" description="Helical" evidence="2">
    <location>
        <begin position="321"/>
        <end position="341"/>
    </location>
</feature>
<keyword evidence="2" id="KW-0812">Transmembrane</keyword>
<gene>
    <name evidence="3" type="ORF">CYJ47_10685</name>
</gene>